<keyword evidence="1 2" id="KW-0808">Transferase</keyword>
<evidence type="ECO:0000256" key="2">
    <source>
        <dbReference type="RuleBase" id="RU003750"/>
    </source>
</evidence>
<dbReference type="GO" id="GO:0008654">
    <property type="term" value="P:phospholipid biosynthetic process"/>
    <property type="evidence" value="ECO:0007669"/>
    <property type="project" value="InterPro"/>
</dbReference>
<feature type="transmembrane region" description="Helical" evidence="3">
    <location>
        <begin position="241"/>
        <end position="258"/>
    </location>
</feature>
<dbReference type="Gene3D" id="1.20.120.1760">
    <property type="match status" value="1"/>
</dbReference>
<feature type="transmembrane region" description="Helical" evidence="3">
    <location>
        <begin position="34"/>
        <end position="52"/>
    </location>
</feature>
<reference evidence="4 5" key="1">
    <citation type="submission" date="2017-10" db="EMBL/GenBank/DDBJ databases">
        <title>Novel microbial diversity and functional potential in the marine mammal oral microbiome.</title>
        <authorList>
            <person name="Dudek N.K."/>
            <person name="Sun C.L."/>
            <person name="Burstein D."/>
            <person name="Kantor R.S."/>
            <person name="Aliaga Goltsman D.S."/>
            <person name="Bik E.M."/>
            <person name="Thomas B.C."/>
            <person name="Banfield J.F."/>
            <person name="Relman D.A."/>
        </authorList>
    </citation>
    <scope>NUCLEOTIDE SEQUENCE [LARGE SCALE GENOMIC DNA]</scope>
    <source>
        <strain evidence="4">DOLZORAL124_49_17</strain>
    </source>
</reference>
<name>A0A2G6E9R3_9BACT</name>
<proteinExistence type="inferred from homology"/>
<feature type="transmembrane region" description="Helical" evidence="3">
    <location>
        <begin position="124"/>
        <end position="145"/>
    </location>
</feature>
<evidence type="ECO:0000256" key="3">
    <source>
        <dbReference type="SAM" id="Phobius"/>
    </source>
</evidence>
<dbReference type="InterPro" id="IPR043130">
    <property type="entry name" value="CDP-OH_PTrfase_TM_dom"/>
</dbReference>
<evidence type="ECO:0000313" key="5">
    <source>
        <dbReference type="Proteomes" id="UP000229740"/>
    </source>
</evidence>
<protein>
    <submittedName>
        <fullName evidence="4">CDP-alcohol phosphatidyltransferase</fullName>
    </submittedName>
</protein>
<dbReference type="Pfam" id="PF01066">
    <property type="entry name" value="CDP-OH_P_transf"/>
    <property type="match status" value="1"/>
</dbReference>
<dbReference type="EMBL" id="PDPS01000022">
    <property type="protein sequence ID" value="PID58521.1"/>
    <property type="molecule type" value="Genomic_DNA"/>
</dbReference>
<dbReference type="InterPro" id="IPR048254">
    <property type="entry name" value="CDP_ALCOHOL_P_TRANSF_CS"/>
</dbReference>
<dbReference type="InterPro" id="IPR000462">
    <property type="entry name" value="CDP-OH_P_trans"/>
</dbReference>
<keyword evidence="3" id="KW-0812">Transmembrane</keyword>
<accession>A0A2G6E9R3</accession>
<evidence type="ECO:0000313" key="4">
    <source>
        <dbReference type="EMBL" id="PID58521.1"/>
    </source>
</evidence>
<dbReference type="GO" id="GO:0016780">
    <property type="term" value="F:phosphotransferase activity, for other substituted phosphate groups"/>
    <property type="evidence" value="ECO:0007669"/>
    <property type="project" value="InterPro"/>
</dbReference>
<dbReference type="GO" id="GO:0016020">
    <property type="term" value="C:membrane"/>
    <property type="evidence" value="ECO:0007669"/>
    <property type="project" value="InterPro"/>
</dbReference>
<dbReference type="PROSITE" id="PS00379">
    <property type="entry name" value="CDP_ALCOHOL_P_TRANSF"/>
    <property type="match status" value="1"/>
</dbReference>
<evidence type="ECO:0000256" key="1">
    <source>
        <dbReference type="ARBA" id="ARBA00022679"/>
    </source>
</evidence>
<feature type="transmembrane region" description="Helical" evidence="3">
    <location>
        <begin position="166"/>
        <end position="189"/>
    </location>
</feature>
<feature type="transmembrane region" description="Helical" evidence="3">
    <location>
        <begin position="59"/>
        <end position="77"/>
    </location>
</feature>
<sequence length="261" mass="28954">MNKDIIGKTLGKLGSRGRDACARFLIEKGFSPNILTLAGVVINVLGAVLLALGVRDVTGINWMHITAGAVILLANIFDTLDGAVARMSGQETRFGAFLDSVTDRYSDMCLFSGTLVYFAVKGDVLFVIVSSLAAMGGIMTSYVRARAESLLPGKFNAGYMERPERIIVFAIACLFDRLYFGMLCIAVFANLATFHRGWDVWCMNRNLEDPEHARQGYGSIKAPRHLRALRSVFFWTHSRQTWQHDALGIFLFVLLLISPHR</sequence>
<dbReference type="AlphaFoldDB" id="A0A2G6E9R3"/>
<keyword evidence="3" id="KW-0472">Membrane</keyword>
<gene>
    <name evidence="4" type="ORF">CSB45_02965</name>
</gene>
<dbReference type="Proteomes" id="UP000229740">
    <property type="component" value="Unassembled WGS sequence"/>
</dbReference>
<organism evidence="4 5">
    <name type="scientific">candidate division KSB3 bacterium</name>
    <dbReference type="NCBI Taxonomy" id="2044937"/>
    <lineage>
        <taxon>Bacteria</taxon>
        <taxon>candidate division KSB3</taxon>
    </lineage>
</organism>
<comment type="caution">
    <text evidence="4">The sequence shown here is derived from an EMBL/GenBank/DDBJ whole genome shotgun (WGS) entry which is preliminary data.</text>
</comment>
<comment type="similarity">
    <text evidence="2">Belongs to the CDP-alcohol phosphatidyltransferase class-I family.</text>
</comment>
<keyword evidence="3" id="KW-1133">Transmembrane helix</keyword>